<dbReference type="AlphaFoldDB" id="A0AAW9S0X3"/>
<dbReference type="GO" id="GO:0004029">
    <property type="term" value="F:aldehyde dehydrogenase (NAD+) activity"/>
    <property type="evidence" value="ECO:0007669"/>
    <property type="project" value="TreeGrafter"/>
</dbReference>
<dbReference type="Proteomes" id="UP001403385">
    <property type="component" value="Unassembled WGS sequence"/>
</dbReference>
<reference evidence="2 3" key="1">
    <citation type="submission" date="2024-04" db="EMBL/GenBank/DDBJ databases">
        <title>Novel genus in family Flammeovirgaceae.</title>
        <authorList>
            <person name="Nguyen T.H."/>
            <person name="Vuong T.Q."/>
            <person name="Le H."/>
            <person name="Kim S.-G."/>
        </authorList>
    </citation>
    <scope>NUCLEOTIDE SEQUENCE [LARGE SCALE GENOMIC DNA]</scope>
    <source>
        <strain evidence="2 3">JCM 23209</strain>
    </source>
</reference>
<dbReference type="PANTHER" id="PTHR48079">
    <property type="entry name" value="PROTEIN YEEZ"/>
    <property type="match status" value="1"/>
</dbReference>
<sequence length="279" mass="31502">MEKKNTISLLGCGWLGLPLATALVKEGYDVKGSTRHTEKFALLEKEGVKPYRIDLDDEEERLDWGDFLDTGILLINIPPGVKRNPSESAYAQKMEKVKSALLVRGLRQVIFVSATSVYANTNAEVDETGPLEQSPRAKALWKAEEVFVKDPRFQCTVLRLSGLLGYDRVPGKYFAGKQNLTTGSIPVNYIHQDDAVLLLKTLVEQPHWGTVFNGVAPLHPVRKDVYEANAKELEFTPPTFAEPEEIPAFKVIRGRKAEELLHFTFKYPDPMKFYYEKSE</sequence>
<dbReference type="GO" id="GO:0033711">
    <property type="term" value="F:4-phosphoerythronate dehydrogenase activity"/>
    <property type="evidence" value="ECO:0007669"/>
    <property type="project" value="UniProtKB-EC"/>
</dbReference>
<gene>
    <name evidence="2" type="ORF">AAG747_01590</name>
</gene>
<evidence type="ECO:0000313" key="2">
    <source>
        <dbReference type="EMBL" id="MEN7546579.1"/>
    </source>
</evidence>
<dbReference type="CDD" id="cd05266">
    <property type="entry name" value="SDR_a4"/>
    <property type="match status" value="1"/>
</dbReference>
<dbReference type="EMBL" id="JBDKWZ010000001">
    <property type="protein sequence ID" value="MEN7546579.1"/>
    <property type="molecule type" value="Genomic_DNA"/>
</dbReference>
<dbReference type="Gene3D" id="3.40.50.720">
    <property type="entry name" value="NAD(P)-binding Rossmann-like Domain"/>
    <property type="match status" value="1"/>
</dbReference>
<dbReference type="SUPFAM" id="SSF51735">
    <property type="entry name" value="NAD(P)-binding Rossmann-fold domains"/>
    <property type="match status" value="1"/>
</dbReference>
<keyword evidence="2" id="KW-0560">Oxidoreductase</keyword>
<dbReference type="InterPro" id="IPR001509">
    <property type="entry name" value="Epimerase_deHydtase"/>
</dbReference>
<dbReference type="PANTHER" id="PTHR48079:SF6">
    <property type="entry name" value="NAD(P)-BINDING DOMAIN-CONTAINING PROTEIN-RELATED"/>
    <property type="match status" value="1"/>
</dbReference>
<proteinExistence type="predicted"/>
<accession>A0AAW9S0X3</accession>
<evidence type="ECO:0000259" key="1">
    <source>
        <dbReference type="Pfam" id="PF01370"/>
    </source>
</evidence>
<organism evidence="2 3">
    <name type="scientific">Rapidithrix thailandica</name>
    <dbReference type="NCBI Taxonomy" id="413964"/>
    <lineage>
        <taxon>Bacteria</taxon>
        <taxon>Pseudomonadati</taxon>
        <taxon>Bacteroidota</taxon>
        <taxon>Cytophagia</taxon>
        <taxon>Cytophagales</taxon>
        <taxon>Flammeovirgaceae</taxon>
        <taxon>Rapidithrix</taxon>
    </lineage>
</organism>
<name>A0AAW9S0X3_9BACT</name>
<keyword evidence="3" id="KW-1185">Reference proteome</keyword>
<dbReference type="InterPro" id="IPR036291">
    <property type="entry name" value="NAD(P)-bd_dom_sf"/>
</dbReference>
<protein>
    <submittedName>
        <fullName evidence="2">SDR family oxidoreductase</fullName>
        <ecNumber evidence="2">1.1.1.290</ecNumber>
    </submittedName>
</protein>
<dbReference type="GO" id="GO:0005737">
    <property type="term" value="C:cytoplasm"/>
    <property type="evidence" value="ECO:0007669"/>
    <property type="project" value="TreeGrafter"/>
</dbReference>
<comment type="caution">
    <text evidence="2">The sequence shown here is derived from an EMBL/GenBank/DDBJ whole genome shotgun (WGS) entry which is preliminary data.</text>
</comment>
<dbReference type="Pfam" id="PF01370">
    <property type="entry name" value="Epimerase"/>
    <property type="match status" value="1"/>
</dbReference>
<dbReference type="RefSeq" id="WP_346819363.1">
    <property type="nucleotide sequence ID" value="NZ_JBDKWZ010000001.1"/>
</dbReference>
<dbReference type="EC" id="1.1.1.290" evidence="2"/>
<feature type="domain" description="NAD-dependent epimerase/dehydratase" evidence="1">
    <location>
        <begin position="13"/>
        <end position="133"/>
    </location>
</feature>
<dbReference type="InterPro" id="IPR051783">
    <property type="entry name" value="NAD(P)-dependent_oxidoreduct"/>
</dbReference>
<evidence type="ECO:0000313" key="3">
    <source>
        <dbReference type="Proteomes" id="UP001403385"/>
    </source>
</evidence>